<dbReference type="GO" id="GO:0033743">
    <property type="term" value="F:peptide-methionine (R)-S-oxide reductase activity"/>
    <property type="evidence" value="ECO:0007669"/>
    <property type="project" value="UniProtKB-UniRule"/>
</dbReference>
<reference evidence="8 9" key="1">
    <citation type="journal article" date="2006" name="Nat. Biotechnol.">
        <title>Complete genome of the mutualistic, N2-fixing grass endophyte Azoarcus sp. strain BH72.</title>
        <authorList>
            <person name="Krause A."/>
            <person name="Ramakumar A."/>
            <person name="Bartels D."/>
            <person name="Battistoni F."/>
            <person name="Bekel T."/>
            <person name="Boch J."/>
            <person name="Boehm M."/>
            <person name="Friedrich F."/>
            <person name="Hurek T."/>
            <person name="Krause L."/>
            <person name="Linke B."/>
            <person name="McHardy A.C."/>
            <person name="Sarkar A."/>
            <person name="Schneiker S."/>
            <person name="Syed A.A."/>
            <person name="Thauer R."/>
            <person name="Vorhoelter F.-J."/>
            <person name="Weidner S."/>
            <person name="Puehler A."/>
            <person name="Reinhold-Hurek B."/>
            <person name="Kaiser O."/>
            <person name="Goesmann A."/>
        </authorList>
    </citation>
    <scope>NUCLEOTIDE SEQUENCE [LARGE SCALE GENOMIC DNA]</scope>
    <source>
        <strain evidence="8 9">BH72</strain>
    </source>
</reference>
<dbReference type="AlphaFoldDB" id="A1K7I2"/>
<feature type="binding site" evidence="6">
    <location>
        <position position="100"/>
    </location>
    <ligand>
        <name>Zn(2+)</name>
        <dbReference type="ChEBI" id="CHEBI:29105"/>
    </ligand>
</feature>
<dbReference type="EMBL" id="AM406670">
    <property type="protein sequence ID" value="CAL94787.1"/>
    <property type="molecule type" value="Genomic_DNA"/>
</dbReference>
<dbReference type="InterPro" id="IPR002579">
    <property type="entry name" value="Met_Sox_Rdtase_MsrB_dom"/>
</dbReference>
<dbReference type="GO" id="GO:0005737">
    <property type="term" value="C:cytoplasm"/>
    <property type="evidence" value="ECO:0007669"/>
    <property type="project" value="TreeGrafter"/>
</dbReference>
<feature type="binding site" evidence="6">
    <location>
        <position position="48"/>
    </location>
    <ligand>
        <name>Zn(2+)</name>
        <dbReference type="ChEBI" id="CHEBI:29105"/>
    </ligand>
</feature>
<dbReference type="SUPFAM" id="SSF51316">
    <property type="entry name" value="Mss4-like"/>
    <property type="match status" value="1"/>
</dbReference>
<dbReference type="PANTHER" id="PTHR10173">
    <property type="entry name" value="METHIONINE SULFOXIDE REDUCTASE"/>
    <property type="match status" value="1"/>
</dbReference>
<feature type="active site" description="Nucleophile" evidence="6">
    <location>
        <position position="120"/>
    </location>
</feature>
<dbReference type="eggNOG" id="COG0229">
    <property type="taxonomic scope" value="Bacteria"/>
</dbReference>
<dbReference type="FunFam" id="2.170.150.20:FF:000001">
    <property type="entry name" value="Peptide methionine sulfoxide reductase MsrB"/>
    <property type="match status" value="1"/>
</dbReference>
<dbReference type="STRING" id="62928.azo2170"/>
<comment type="cofactor">
    <cofactor evidence="6">
        <name>Zn(2+)</name>
        <dbReference type="ChEBI" id="CHEBI:29105"/>
    </cofactor>
    <text evidence="6">Binds 1 zinc ion per subunit. The zinc ion is important for the structural integrity of the protein.</text>
</comment>
<dbReference type="HOGENOM" id="CLU_031040_8_5_4"/>
<evidence type="ECO:0000256" key="2">
    <source>
        <dbReference type="ARBA" id="ARBA00022723"/>
    </source>
</evidence>
<evidence type="ECO:0000256" key="6">
    <source>
        <dbReference type="HAMAP-Rule" id="MF_01400"/>
    </source>
</evidence>
<feature type="domain" description="MsrB" evidence="7">
    <location>
        <begin position="9"/>
        <end position="131"/>
    </location>
</feature>
<evidence type="ECO:0000256" key="4">
    <source>
        <dbReference type="ARBA" id="ARBA00023002"/>
    </source>
</evidence>
<comment type="catalytic activity">
    <reaction evidence="5 6">
        <text>L-methionyl-[protein] + [thioredoxin]-disulfide + H2O = L-methionyl-(R)-S-oxide-[protein] + [thioredoxin]-dithiol</text>
        <dbReference type="Rhea" id="RHEA:24164"/>
        <dbReference type="Rhea" id="RHEA-COMP:10698"/>
        <dbReference type="Rhea" id="RHEA-COMP:10700"/>
        <dbReference type="Rhea" id="RHEA-COMP:12313"/>
        <dbReference type="Rhea" id="RHEA-COMP:12314"/>
        <dbReference type="ChEBI" id="CHEBI:15377"/>
        <dbReference type="ChEBI" id="CHEBI:16044"/>
        <dbReference type="ChEBI" id="CHEBI:29950"/>
        <dbReference type="ChEBI" id="CHEBI:45764"/>
        <dbReference type="ChEBI" id="CHEBI:50058"/>
        <dbReference type="EC" id="1.8.4.12"/>
    </reaction>
</comment>
<proteinExistence type="inferred from homology"/>
<evidence type="ECO:0000256" key="5">
    <source>
        <dbReference type="ARBA" id="ARBA00048488"/>
    </source>
</evidence>
<dbReference type="Pfam" id="PF01641">
    <property type="entry name" value="SelR"/>
    <property type="match status" value="1"/>
</dbReference>
<dbReference type="PANTHER" id="PTHR10173:SF52">
    <property type="entry name" value="METHIONINE-R-SULFOXIDE REDUCTASE B1"/>
    <property type="match status" value="1"/>
</dbReference>
<dbReference type="GO" id="GO:0030091">
    <property type="term" value="P:protein repair"/>
    <property type="evidence" value="ECO:0007669"/>
    <property type="project" value="InterPro"/>
</dbReference>
<dbReference type="Proteomes" id="UP000002588">
    <property type="component" value="Chromosome"/>
</dbReference>
<protein>
    <recommendedName>
        <fullName evidence="6">Peptide methionine sulfoxide reductase MsrB</fullName>
        <ecNumber evidence="6">1.8.4.12</ecNumber>
    </recommendedName>
    <alternativeName>
        <fullName evidence="6">Peptide-methionine (R)-S-oxide reductase</fullName>
    </alternativeName>
</protein>
<dbReference type="PROSITE" id="PS51790">
    <property type="entry name" value="MSRB"/>
    <property type="match status" value="1"/>
</dbReference>
<dbReference type="GO" id="GO:0008270">
    <property type="term" value="F:zinc ion binding"/>
    <property type="evidence" value="ECO:0007669"/>
    <property type="project" value="UniProtKB-UniRule"/>
</dbReference>
<dbReference type="GO" id="GO:0006979">
    <property type="term" value="P:response to oxidative stress"/>
    <property type="evidence" value="ECO:0007669"/>
    <property type="project" value="InterPro"/>
</dbReference>
<evidence type="ECO:0000256" key="1">
    <source>
        <dbReference type="ARBA" id="ARBA00007174"/>
    </source>
</evidence>
<dbReference type="EC" id="1.8.4.12" evidence="6"/>
<dbReference type="Gene3D" id="2.170.150.20">
    <property type="entry name" value="Peptide methionine sulfoxide reductase"/>
    <property type="match status" value="1"/>
</dbReference>
<evidence type="ECO:0000256" key="3">
    <source>
        <dbReference type="ARBA" id="ARBA00022833"/>
    </source>
</evidence>
<dbReference type="HAMAP" id="MF_01400">
    <property type="entry name" value="MsrB"/>
    <property type="match status" value="1"/>
</dbReference>
<evidence type="ECO:0000313" key="8">
    <source>
        <dbReference type="EMBL" id="CAL94787.1"/>
    </source>
</evidence>
<feature type="binding site" evidence="6">
    <location>
        <position position="97"/>
    </location>
    <ligand>
        <name>Zn(2+)</name>
        <dbReference type="ChEBI" id="CHEBI:29105"/>
    </ligand>
</feature>
<accession>A1K7I2</accession>
<dbReference type="RefSeq" id="WP_011765901.1">
    <property type="nucleotide sequence ID" value="NC_008702.1"/>
</dbReference>
<organism evidence="8 9">
    <name type="scientific">Azoarcus sp. (strain BH72)</name>
    <dbReference type="NCBI Taxonomy" id="418699"/>
    <lineage>
        <taxon>Bacteria</taxon>
        <taxon>Pseudomonadati</taxon>
        <taxon>Pseudomonadota</taxon>
        <taxon>Betaproteobacteria</taxon>
        <taxon>Rhodocyclales</taxon>
        <taxon>Zoogloeaceae</taxon>
        <taxon>Azoarcus</taxon>
    </lineage>
</organism>
<keyword evidence="3 6" id="KW-0862">Zinc</keyword>
<keyword evidence="2 6" id="KW-0479">Metal-binding</keyword>
<sequence>MKRKIEKPDAEWRQALTPEQYHVTREKGTERAFTGKYWNTWTKGTYNCACCGAPLFDAAHKFDAGCGWPSFWTAAEPENVETAEDFSHFMHRTEVLCHQCGAHLGHVFEDGPQPTGLRYCINSASIEHVPEADSDTGA</sequence>
<dbReference type="NCBIfam" id="TIGR00357">
    <property type="entry name" value="peptide-methionine (R)-S-oxide reductase MsrB"/>
    <property type="match status" value="1"/>
</dbReference>
<evidence type="ECO:0000313" key="9">
    <source>
        <dbReference type="Proteomes" id="UP000002588"/>
    </source>
</evidence>
<evidence type="ECO:0000259" key="7">
    <source>
        <dbReference type="PROSITE" id="PS51790"/>
    </source>
</evidence>
<keyword evidence="4 6" id="KW-0560">Oxidoreductase</keyword>
<comment type="similarity">
    <text evidence="1 6">Belongs to the MsrB Met sulfoxide reductase family.</text>
</comment>
<dbReference type="InterPro" id="IPR028427">
    <property type="entry name" value="Met_Sox_Rdtase_MsrB"/>
</dbReference>
<keyword evidence="9" id="KW-1185">Reference proteome</keyword>
<name>A1K7I2_AZOSB</name>
<feature type="binding site" evidence="6">
    <location>
        <position position="51"/>
    </location>
    <ligand>
        <name>Zn(2+)</name>
        <dbReference type="ChEBI" id="CHEBI:29105"/>
    </ligand>
</feature>
<dbReference type="InterPro" id="IPR011057">
    <property type="entry name" value="Mss4-like_sf"/>
</dbReference>
<gene>
    <name evidence="6 8" type="primary">msrB</name>
    <name evidence="8" type="ordered locus">azo2170</name>
</gene>
<dbReference type="KEGG" id="azo:azo2170"/>